<keyword evidence="5" id="KW-1185">Reference proteome</keyword>
<feature type="region of interest" description="Disordered" evidence="2">
    <location>
        <begin position="75"/>
        <end position="130"/>
    </location>
</feature>
<name>A0AA36FG78_OCTVU</name>
<feature type="compositionally biased region" description="Polar residues" evidence="2">
    <location>
        <begin position="105"/>
        <end position="118"/>
    </location>
</feature>
<evidence type="ECO:0000256" key="1">
    <source>
        <dbReference type="SAM" id="Coils"/>
    </source>
</evidence>
<gene>
    <name evidence="4" type="ORF">OCTVUL_1B031292</name>
</gene>
<evidence type="ECO:0000256" key="3">
    <source>
        <dbReference type="SAM" id="Phobius"/>
    </source>
</evidence>
<keyword evidence="3" id="KW-0472">Membrane</keyword>
<dbReference type="Proteomes" id="UP001162480">
    <property type="component" value="Chromosome 18"/>
</dbReference>
<accession>A0AA36FG78</accession>
<evidence type="ECO:0000313" key="5">
    <source>
        <dbReference type="Proteomes" id="UP001162480"/>
    </source>
</evidence>
<dbReference type="EMBL" id="OX597831">
    <property type="protein sequence ID" value="CAI9735994.1"/>
    <property type="molecule type" value="Genomic_DNA"/>
</dbReference>
<proteinExistence type="predicted"/>
<feature type="coiled-coil region" evidence="1">
    <location>
        <begin position="135"/>
        <end position="180"/>
    </location>
</feature>
<keyword evidence="3" id="KW-0812">Transmembrane</keyword>
<protein>
    <submittedName>
        <fullName evidence="4">Uncharacterized protein</fullName>
    </submittedName>
</protein>
<dbReference type="AlphaFoldDB" id="A0AA36FG78"/>
<evidence type="ECO:0000256" key="2">
    <source>
        <dbReference type="SAM" id="MobiDB-lite"/>
    </source>
</evidence>
<feature type="transmembrane region" description="Helical" evidence="3">
    <location>
        <begin position="32"/>
        <end position="52"/>
    </location>
</feature>
<sequence length="234" mass="26486">MAASGILPTYQRYINGVPIPNTRRILRFREKYIVLLVFAIFVTVCFGGFFFLPELRDRVNVDTLARGAQQMFLPEPFGGTHGNGHKHGHSRQNSLHQINNNNNNKGDLTQGNSSHTGNQQQQQQLKNDGLSGGVKVKLEERLNISKDTAAEYKKLINLDKNKLQEKIKKAKIEQDKRLKENVIFEHQGGYGVQGGEPDDPVYKVRREKVKEVAPADVATMFTTRAPPQLQLRRL</sequence>
<keyword evidence="1" id="KW-0175">Coiled coil</keyword>
<keyword evidence="3" id="KW-1133">Transmembrane helix</keyword>
<organism evidence="4 5">
    <name type="scientific">Octopus vulgaris</name>
    <name type="common">Common octopus</name>
    <dbReference type="NCBI Taxonomy" id="6645"/>
    <lineage>
        <taxon>Eukaryota</taxon>
        <taxon>Metazoa</taxon>
        <taxon>Spiralia</taxon>
        <taxon>Lophotrochozoa</taxon>
        <taxon>Mollusca</taxon>
        <taxon>Cephalopoda</taxon>
        <taxon>Coleoidea</taxon>
        <taxon>Octopodiformes</taxon>
        <taxon>Octopoda</taxon>
        <taxon>Incirrata</taxon>
        <taxon>Octopodidae</taxon>
        <taxon>Octopus</taxon>
    </lineage>
</organism>
<reference evidence="4" key="1">
    <citation type="submission" date="2023-08" db="EMBL/GenBank/DDBJ databases">
        <authorList>
            <person name="Alioto T."/>
            <person name="Alioto T."/>
            <person name="Gomez Garrido J."/>
        </authorList>
    </citation>
    <scope>NUCLEOTIDE SEQUENCE</scope>
</reference>
<evidence type="ECO:0000313" key="4">
    <source>
        <dbReference type="EMBL" id="CAI9735994.1"/>
    </source>
</evidence>